<dbReference type="EMBL" id="FR729477">
    <property type="protein sequence ID" value="CBY27601.1"/>
    <property type="molecule type" value="Genomic_DNA"/>
</dbReference>
<proteinExistence type="inferred from homology"/>
<evidence type="ECO:0000256" key="5">
    <source>
        <dbReference type="RuleBase" id="RU365015"/>
    </source>
</evidence>
<evidence type="ECO:0000313" key="9">
    <source>
        <dbReference type="Proteomes" id="UP000008084"/>
    </source>
</evidence>
<reference evidence="8 9" key="1">
    <citation type="journal article" date="2011" name="J. Bacteriol.">
        <title>Complete genome sequence of Yersinia enterocolitica subsp. palearctica serogroup O:3.</title>
        <authorList>
            <person name="Batzilla J."/>
            <person name="Hoper D."/>
            <person name="Antonenka U."/>
            <person name="Heesemann J."/>
            <person name="Rakin A."/>
        </authorList>
    </citation>
    <scope>NUCLEOTIDE SEQUENCE [LARGE SCALE GENOMIC DNA]</scope>
    <source>
        <strain evidence="9">DSM 13030 / CIP 106945 / Y11</strain>
    </source>
</reference>
<keyword evidence="3 4" id="KW-0326">Glycosidase</keyword>
<keyword evidence="5" id="KW-0963">Cytoplasm</keyword>
<accession>A0A0H3NRB4</accession>
<dbReference type="SMART" id="SM00640">
    <property type="entry name" value="Glyco_32"/>
    <property type="match status" value="1"/>
</dbReference>
<protein>
    <recommendedName>
        <fullName evidence="4">Sucrose-6-phosphate hydrolase</fullName>
        <ecNumber evidence="4">3.2.1.26</ecNumber>
    </recommendedName>
    <alternativeName>
        <fullName evidence="5">Invertase</fullName>
    </alternativeName>
</protein>
<comment type="function">
    <text evidence="5">Enables the bacterium to metabolize sucrose as a sole carbon source.</text>
</comment>
<dbReference type="PROSITE" id="PS00609">
    <property type="entry name" value="GLYCOSYL_HYDROL_F32"/>
    <property type="match status" value="1"/>
</dbReference>
<dbReference type="EC" id="3.2.1.26" evidence="4"/>
<dbReference type="InterPro" id="IPR013320">
    <property type="entry name" value="ConA-like_dom_sf"/>
</dbReference>
<dbReference type="SUPFAM" id="SSF75005">
    <property type="entry name" value="Arabinanase/levansucrase/invertase"/>
    <property type="match status" value="1"/>
</dbReference>
<evidence type="ECO:0000256" key="3">
    <source>
        <dbReference type="ARBA" id="ARBA00023295"/>
    </source>
</evidence>
<dbReference type="NCBIfam" id="TIGR01322">
    <property type="entry name" value="scrB_fam"/>
    <property type="match status" value="1"/>
</dbReference>
<dbReference type="Proteomes" id="UP000008084">
    <property type="component" value="Chromosome"/>
</dbReference>
<dbReference type="RefSeq" id="WP_005158072.1">
    <property type="nucleotide sequence ID" value="NC_017564.1"/>
</dbReference>
<dbReference type="GO" id="GO:0005737">
    <property type="term" value="C:cytoplasm"/>
    <property type="evidence" value="ECO:0007669"/>
    <property type="project" value="UniProtKB-SubCell"/>
</dbReference>
<evidence type="ECO:0000256" key="4">
    <source>
        <dbReference type="RuleBase" id="RU362110"/>
    </source>
</evidence>
<dbReference type="PATRIC" id="fig|930944.6.peg.577"/>
<dbReference type="InterPro" id="IPR023296">
    <property type="entry name" value="Glyco_hydro_beta-prop_sf"/>
</dbReference>
<comment type="subcellular location">
    <subcellularLocation>
        <location evidence="5">Cytoplasm</location>
    </subcellularLocation>
</comment>
<keyword evidence="5" id="KW-0119">Carbohydrate metabolism</keyword>
<dbReference type="SUPFAM" id="SSF49899">
    <property type="entry name" value="Concanavalin A-like lectins/glucanases"/>
    <property type="match status" value="1"/>
</dbReference>
<dbReference type="UniPathway" id="UPA00238"/>
<dbReference type="GO" id="GO:0004564">
    <property type="term" value="F:beta-fructofuranosidase activity"/>
    <property type="evidence" value="ECO:0007669"/>
    <property type="project" value="UniProtKB-EC"/>
</dbReference>
<dbReference type="Pfam" id="PF08244">
    <property type="entry name" value="Glyco_hydro_32C"/>
    <property type="match status" value="1"/>
</dbReference>
<keyword evidence="2 4" id="KW-0378">Hydrolase</keyword>
<comment type="catalytic activity">
    <reaction evidence="4">
        <text>Hydrolysis of terminal non-reducing beta-D-fructofuranoside residues in beta-D-fructofuranosides.</text>
        <dbReference type="EC" id="3.2.1.26"/>
    </reaction>
</comment>
<dbReference type="InterPro" id="IPR001362">
    <property type="entry name" value="Glyco_hydro_32"/>
</dbReference>
<evidence type="ECO:0000256" key="2">
    <source>
        <dbReference type="ARBA" id="ARBA00022801"/>
    </source>
</evidence>
<dbReference type="InterPro" id="IPR013148">
    <property type="entry name" value="Glyco_hydro_32_N"/>
</dbReference>
<dbReference type="InterPro" id="IPR018053">
    <property type="entry name" value="Glyco_hydro_32_AS"/>
</dbReference>
<dbReference type="PANTHER" id="PTHR43101:SF1">
    <property type="entry name" value="BETA-FRUCTOSIDASE"/>
    <property type="match status" value="1"/>
</dbReference>
<gene>
    <name evidence="8" type="ordered locus">Y11_05801</name>
</gene>
<feature type="domain" description="Glycosyl hydrolase family 32 C-terminal" evidence="7">
    <location>
        <begin position="333"/>
        <end position="482"/>
    </location>
</feature>
<name>A0A0H3NRB4_YERE1</name>
<dbReference type="Pfam" id="PF00251">
    <property type="entry name" value="Glyco_hydro_32N"/>
    <property type="match status" value="1"/>
</dbReference>
<evidence type="ECO:0000259" key="6">
    <source>
        <dbReference type="Pfam" id="PF00251"/>
    </source>
</evidence>
<dbReference type="InterPro" id="IPR051214">
    <property type="entry name" value="GH32_Enzymes"/>
</dbReference>
<evidence type="ECO:0000256" key="1">
    <source>
        <dbReference type="ARBA" id="ARBA00009902"/>
    </source>
</evidence>
<organism evidence="8 9">
    <name type="scientific">Yersinia enterocolitica subsp. palearctica serotype O:3 (strain DSM 13030 / CIP 106945 / Y11)</name>
    <dbReference type="NCBI Taxonomy" id="930944"/>
    <lineage>
        <taxon>Bacteria</taxon>
        <taxon>Pseudomonadati</taxon>
        <taxon>Pseudomonadota</taxon>
        <taxon>Gammaproteobacteria</taxon>
        <taxon>Enterobacterales</taxon>
        <taxon>Yersiniaceae</taxon>
        <taxon>Yersinia</taxon>
    </lineage>
</organism>
<comment type="pathway">
    <text evidence="5">Glycan biosynthesis; sucrose metabolism.</text>
</comment>
<feature type="domain" description="Glycosyl hydrolase family 32 N-terminal" evidence="6">
    <location>
        <begin position="28"/>
        <end position="327"/>
    </location>
</feature>
<dbReference type="GeneID" id="31408725"/>
<sequence>MNPLIERANDALQTLASQVGQNFYPHYHLAPLAGWMNDPNGLIFFNGQYHAFYQHHPYDENWGPMHWGHATSHDMLSWQHQSIALAPGDLWDKDGCFSGCAVDDNGVLSLIYTGHVWLKGEGDDSAIREVQCLATSQDGIHFDKQGVVLNPPVGIMHFRDPKVWFEDDCWWMVVGARDERDHGQVLLYRGNSLQQWQFMQVLACADDSMGYMWECPDFFPLGNERILMFSPQGLAAKGYLNRNLFQSGVLRGKWQPGADFKPSQPFTELDLGHDFYAPQSLLTADGRRVIIGWMDMWQSPMPTKADNWSGCLTLPRELSIDCDGNLLIKAVREVEALRQTGEFITSMTLAQEKQLLHENCQSLELQLTWDTTASHAERYGVQLADAQGTGGKVSVYVDNQANRLVLDRYYPQYGLTGYRSVALPEQGLLSLRIFIDGSSLEVFINDGQACMSSRIYPTEHERCLSLYAENGQAELLHGEYWQLVAKSSR</sequence>
<dbReference type="HOGENOM" id="CLU_001528_7_0_6"/>
<dbReference type="KEGG" id="yey:Y11_05801"/>
<dbReference type="GO" id="GO:0005985">
    <property type="term" value="P:sucrose metabolic process"/>
    <property type="evidence" value="ECO:0007669"/>
    <property type="project" value="UniProtKB-UniPathway"/>
</dbReference>
<dbReference type="InterPro" id="IPR013189">
    <property type="entry name" value="Glyco_hydro_32_C"/>
</dbReference>
<evidence type="ECO:0000313" key="8">
    <source>
        <dbReference type="EMBL" id="CBY27601.1"/>
    </source>
</evidence>
<evidence type="ECO:0000259" key="7">
    <source>
        <dbReference type="Pfam" id="PF08244"/>
    </source>
</evidence>
<dbReference type="CDD" id="cd08996">
    <property type="entry name" value="GH32_FFase"/>
    <property type="match status" value="1"/>
</dbReference>
<dbReference type="Gene3D" id="2.60.120.560">
    <property type="entry name" value="Exo-inulinase, domain 1"/>
    <property type="match status" value="1"/>
</dbReference>
<dbReference type="PANTHER" id="PTHR43101">
    <property type="entry name" value="BETA-FRUCTOSIDASE"/>
    <property type="match status" value="1"/>
</dbReference>
<dbReference type="AlphaFoldDB" id="A0A0H3NRB4"/>
<dbReference type="Gene3D" id="2.115.10.20">
    <property type="entry name" value="Glycosyl hydrolase domain, family 43"/>
    <property type="match status" value="1"/>
</dbReference>
<comment type="similarity">
    <text evidence="1 4">Belongs to the glycosyl hydrolase 32 family.</text>
</comment>
<dbReference type="InterPro" id="IPR006232">
    <property type="entry name" value="Suc6P_hydrolase"/>
</dbReference>